<gene>
    <name evidence="1" type="ORF">JRO89_XSUnG0016000</name>
</gene>
<organism evidence="1 2">
    <name type="scientific">Xanthoceras sorbifolium</name>
    <dbReference type="NCBI Taxonomy" id="99658"/>
    <lineage>
        <taxon>Eukaryota</taxon>
        <taxon>Viridiplantae</taxon>
        <taxon>Streptophyta</taxon>
        <taxon>Embryophyta</taxon>
        <taxon>Tracheophyta</taxon>
        <taxon>Spermatophyta</taxon>
        <taxon>Magnoliopsida</taxon>
        <taxon>eudicotyledons</taxon>
        <taxon>Gunneridae</taxon>
        <taxon>Pentapetalae</taxon>
        <taxon>rosids</taxon>
        <taxon>malvids</taxon>
        <taxon>Sapindales</taxon>
        <taxon>Sapindaceae</taxon>
        <taxon>Xanthoceroideae</taxon>
        <taxon>Xanthoceras</taxon>
    </lineage>
</organism>
<evidence type="ECO:0008006" key="3">
    <source>
        <dbReference type="Google" id="ProtNLM"/>
    </source>
</evidence>
<accession>A0ABQ8H0B8</accession>
<dbReference type="Proteomes" id="UP000827721">
    <property type="component" value="Unassembled WGS sequence"/>
</dbReference>
<name>A0ABQ8H0B8_9ROSI</name>
<reference evidence="1 2" key="1">
    <citation type="submission" date="2021-02" db="EMBL/GenBank/DDBJ databases">
        <title>Plant Genome Project.</title>
        <authorList>
            <person name="Zhang R.-G."/>
        </authorList>
    </citation>
    <scope>NUCLEOTIDE SEQUENCE [LARGE SCALE GENOMIC DNA]</scope>
    <source>
        <tissue evidence="1">Leaves</tissue>
    </source>
</reference>
<evidence type="ECO:0000313" key="2">
    <source>
        <dbReference type="Proteomes" id="UP000827721"/>
    </source>
</evidence>
<dbReference type="EMBL" id="JAFEMO010000031">
    <property type="protein sequence ID" value="KAH7531130.1"/>
    <property type="molecule type" value="Genomic_DNA"/>
</dbReference>
<keyword evidence="2" id="KW-1185">Reference proteome</keyword>
<protein>
    <recommendedName>
        <fullName evidence="3">DUF4283 domain-containing protein</fullName>
    </recommendedName>
</protein>
<comment type="caution">
    <text evidence="1">The sequence shown here is derived from an EMBL/GenBank/DDBJ whole genome shotgun (WGS) entry which is preliminary data.</text>
</comment>
<evidence type="ECO:0000313" key="1">
    <source>
        <dbReference type="EMBL" id="KAH7531130.1"/>
    </source>
</evidence>
<sequence>MNADEVVALCSSFSLEADEMDPRMKLEAPLKKLGERKLALCLVVLEELHGDGKLLDMKFNCVELWIQLHNVPLICMIKEIGWELGKHVGKVIDIDVGATGDCLGKYLRVRVVIEVDNPLKRCLRVGMSEDTADTVLLDETSNGSHRFPQNKKLISTIVPNVNIPTASDSVGEGCNLKTTSTLKLLPHTFAKMSPSLTLIILEKDVDNDLAMHGMLSSFVGDEEHILQSHWSEGIEVSDNCVGQFEAVLKDETMLGYDVGEPNRVCEIGPKKGRWKRLVRDTKLDNDGLGVTLQLEKRTLADGTQLQSMKTKKGLLDAAGIWCTDRSEMEQIISSYFANIFTFVEPSGLEIKGVLGCMEPRLPVDTPSVMPLPGKMLISNIEKNLDRTFDAIDST</sequence>
<proteinExistence type="predicted"/>